<proteinExistence type="predicted"/>
<organism evidence="1 2">
    <name type="scientific">Pedobacter africanus</name>
    <dbReference type="NCBI Taxonomy" id="151894"/>
    <lineage>
        <taxon>Bacteria</taxon>
        <taxon>Pseudomonadati</taxon>
        <taxon>Bacteroidota</taxon>
        <taxon>Sphingobacteriia</taxon>
        <taxon>Sphingobacteriales</taxon>
        <taxon>Sphingobacteriaceae</taxon>
        <taxon>Pedobacter</taxon>
    </lineage>
</organism>
<evidence type="ECO:0000313" key="2">
    <source>
        <dbReference type="Proteomes" id="UP001246858"/>
    </source>
</evidence>
<comment type="caution">
    <text evidence="1">The sequence shown here is derived from an EMBL/GenBank/DDBJ whole genome shotgun (WGS) entry which is preliminary data.</text>
</comment>
<name>A0ACC6L430_9SPHI</name>
<dbReference type="EMBL" id="JAVDTF010000006">
    <property type="protein sequence ID" value="MDR6786127.1"/>
    <property type="molecule type" value="Genomic_DNA"/>
</dbReference>
<dbReference type="Proteomes" id="UP001246858">
    <property type="component" value="Unassembled WGS sequence"/>
</dbReference>
<reference evidence="1" key="1">
    <citation type="submission" date="2023-07" db="EMBL/GenBank/DDBJ databases">
        <title>Sorghum-associated microbial communities from plants grown in Nebraska, USA.</title>
        <authorList>
            <person name="Schachtman D."/>
        </authorList>
    </citation>
    <scope>NUCLEOTIDE SEQUENCE</scope>
    <source>
        <strain evidence="1">2697</strain>
    </source>
</reference>
<sequence length="361" mass="40272">MKENPSHKRLTENDEITLKELILKIQEWCKFLMSKWLTILIFGLIGAVFGFAYAYFKKPVYTATTSFVLQDDKGGGAGLGSLAGLASMAGVNIDGGGGLFQGDNILELYKSRTMIEKTLLSEIDINGKKQLLIENYIKFKALREQWETKPALKNIKFDEPTAGYSRVRDSILNDIAEDITKNYLVVQKLDKQSSIIKVSIRCGDESFAKAFNDLIVKNVNDFYFQTVTKKSAQNVDILQHKTDSVRSVMNGAIYAAAAVSDATPNLNPTRQIQRAAPMQRSQFNAETNKAILGEMVKNLELAKISYMKDAPLIQVIDQPVYPLRKEQLGKKKGILLGGILGGFISVVILLIKRFFKTILSE</sequence>
<evidence type="ECO:0000313" key="1">
    <source>
        <dbReference type="EMBL" id="MDR6786127.1"/>
    </source>
</evidence>
<keyword evidence="2" id="KW-1185">Reference proteome</keyword>
<accession>A0ACC6L430</accession>
<gene>
    <name evidence="1" type="ORF">J2X78_004720</name>
</gene>
<protein>
    <submittedName>
        <fullName evidence="1">Nucleotidyltransferase</fullName>
    </submittedName>
</protein>